<dbReference type="CDD" id="cd05794">
    <property type="entry name" value="S1_EF-P_repeat_2"/>
    <property type="match status" value="1"/>
</dbReference>
<dbReference type="Pfam" id="PF08207">
    <property type="entry name" value="EFP_N"/>
    <property type="match status" value="1"/>
</dbReference>
<comment type="pathway">
    <text evidence="2 7">Protein biosynthesis; polypeptide chain elongation.</text>
</comment>
<dbReference type="Pfam" id="PF09285">
    <property type="entry name" value="Elong-fact-P_C"/>
    <property type="match status" value="1"/>
</dbReference>
<keyword evidence="13" id="KW-1185">Reference proteome</keyword>
<dbReference type="GO" id="GO:0043043">
    <property type="term" value="P:peptide biosynthetic process"/>
    <property type="evidence" value="ECO:0007669"/>
    <property type="project" value="InterPro"/>
</dbReference>
<evidence type="ECO:0000259" key="10">
    <source>
        <dbReference type="SMART" id="SM00841"/>
    </source>
</evidence>
<feature type="domain" description="Elongation factor P C-terminal" evidence="10">
    <location>
        <begin position="131"/>
        <end position="186"/>
    </location>
</feature>
<reference evidence="12 13" key="1">
    <citation type="submission" date="2020-11" db="EMBL/GenBank/DDBJ databases">
        <title>Treponema Peruensis nv. sp., first commensal Treponema isolated from human feces.</title>
        <authorList>
            <person name="Belkhou C."/>
            <person name="Raes J."/>
        </authorList>
    </citation>
    <scope>NUCLEOTIDE SEQUENCE [LARGE SCALE GENOMIC DNA]</scope>
    <source>
        <strain evidence="12 13">RCC2812</strain>
    </source>
</reference>
<dbReference type="InterPro" id="IPR012340">
    <property type="entry name" value="NA-bd_OB-fold"/>
</dbReference>
<keyword evidence="6 7" id="KW-0648">Protein biosynthesis</keyword>
<dbReference type="InterPro" id="IPR014722">
    <property type="entry name" value="Rib_uL2_dom2"/>
</dbReference>
<gene>
    <name evidence="7 12" type="primary">efp</name>
    <name evidence="12" type="ORF">IWA51_03085</name>
</gene>
<sequence length="190" mass="20929">MLSTNEIRVGTAFMYEGAPFIVQRMLGQKSGRGGMVTRLRVKNIVTGSTQDLGLDAGEKFDDVDLEEKSVKLSYVDGDTFHFMDQETYDDVPLSKEDLGDNAGYISPDDDYDVSITFYEGKPVGVNLPVNVTRTITYCEPGIKGDTSGKSTKPATLDTGMEVKVPLFCNTDDRIVIDTRDGSFVERAKDK</sequence>
<evidence type="ECO:0000256" key="9">
    <source>
        <dbReference type="RuleBase" id="RU004389"/>
    </source>
</evidence>
<evidence type="ECO:0000256" key="4">
    <source>
        <dbReference type="ARBA" id="ARBA00022490"/>
    </source>
</evidence>
<accession>A0A7T3RED9</accession>
<evidence type="ECO:0000256" key="6">
    <source>
        <dbReference type="ARBA" id="ARBA00022917"/>
    </source>
</evidence>
<dbReference type="FunFam" id="2.40.50.140:FF:000004">
    <property type="entry name" value="Elongation factor P"/>
    <property type="match status" value="1"/>
</dbReference>
<dbReference type="SMART" id="SM00841">
    <property type="entry name" value="Elong-fact-P_C"/>
    <property type="match status" value="1"/>
</dbReference>
<comment type="similarity">
    <text evidence="3 7 9">Belongs to the elongation factor P family.</text>
</comment>
<dbReference type="InterPro" id="IPR013852">
    <property type="entry name" value="Transl_elong_P/YeiP_CS"/>
</dbReference>
<dbReference type="InterPro" id="IPR020599">
    <property type="entry name" value="Transl_elong_fac_P/YeiP"/>
</dbReference>
<evidence type="ECO:0000256" key="5">
    <source>
        <dbReference type="ARBA" id="ARBA00022768"/>
    </source>
</evidence>
<dbReference type="InterPro" id="IPR013185">
    <property type="entry name" value="Transl_elong_KOW-like"/>
</dbReference>
<evidence type="ECO:0000256" key="7">
    <source>
        <dbReference type="HAMAP-Rule" id="MF_00141"/>
    </source>
</evidence>
<keyword evidence="4 7" id="KW-0963">Cytoplasm</keyword>
<dbReference type="FunFam" id="2.40.50.140:FF:000009">
    <property type="entry name" value="Elongation factor P"/>
    <property type="match status" value="1"/>
</dbReference>
<dbReference type="Gene3D" id="2.40.50.140">
    <property type="entry name" value="Nucleic acid-binding proteins"/>
    <property type="match status" value="2"/>
</dbReference>
<dbReference type="InterPro" id="IPR011768">
    <property type="entry name" value="Transl_elongation_fac_P"/>
</dbReference>
<evidence type="ECO:0000256" key="1">
    <source>
        <dbReference type="ARBA" id="ARBA00004496"/>
    </source>
</evidence>
<dbReference type="InterPro" id="IPR001059">
    <property type="entry name" value="Transl_elong_P/YeiP_cen"/>
</dbReference>
<dbReference type="SMART" id="SM01185">
    <property type="entry name" value="EFP"/>
    <property type="match status" value="1"/>
</dbReference>
<dbReference type="EMBL" id="CP064936">
    <property type="protein sequence ID" value="QQA01612.1"/>
    <property type="molecule type" value="Genomic_DNA"/>
</dbReference>
<dbReference type="GO" id="GO:0003746">
    <property type="term" value="F:translation elongation factor activity"/>
    <property type="evidence" value="ECO:0007669"/>
    <property type="project" value="UniProtKB-UniRule"/>
</dbReference>
<dbReference type="CDD" id="cd04470">
    <property type="entry name" value="S1_EF-P_repeat_1"/>
    <property type="match status" value="1"/>
</dbReference>
<dbReference type="Proteomes" id="UP000595224">
    <property type="component" value="Chromosome"/>
</dbReference>
<dbReference type="InterPro" id="IPR008991">
    <property type="entry name" value="Translation_prot_SH3-like_sf"/>
</dbReference>
<dbReference type="Gene3D" id="2.30.30.30">
    <property type="match status" value="1"/>
</dbReference>
<dbReference type="PANTHER" id="PTHR30053:SF14">
    <property type="entry name" value="TRANSLATION ELONGATION FACTOR KOW-LIKE DOMAIN-CONTAINING PROTEIN"/>
    <property type="match status" value="1"/>
</dbReference>
<name>A0A7T3RED9_9SPIR</name>
<evidence type="ECO:0000313" key="13">
    <source>
        <dbReference type="Proteomes" id="UP000595224"/>
    </source>
</evidence>
<evidence type="ECO:0000259" key="11">
    <source>
        <dbReference type="SMART" id="SM01185"/>
    </source>
</evidence>
<dbReference type="PROSITE" id="PS01275">
    <property type="entry name" value="EFP"/>
    <property type="match status" value="1"/>
</dbReference>
<organism evidence="12 13">
    <name type="scientific">Treponema peruense</name>
    <dbReference type="NCBI Taxonomy" id="2787628"/>
    <lineage>
        <taxon>Bacteria</taxon>
        <taxon>Pseudomonadati</taxon>
        <taxon>Spirochaetota</taxon>
        <taxon>Spirochaetia</taxon>
        <taxon>Spirochaetales</taxon>
        <taxon>Treponemataceae</taxon>
        <taxon>Treponema</taxon>
    </lineage>
</organism>
<dbReference type="HAMAP" id="MF_00141">
    <property type="entry name" value="EF_P"/>
    <property type="match status" value="1"/>
</dbReference>
<dbReference type="GO" id="GO:0005829">
    <property type="term" value="C:cytosol"/>
    <property type="evidence" value="ECO:0007669"/>
    <property type="project" value="UniProtKB-ARBA"/>
</dbReference>
<dbReference type="SUPFAM" id="SSF50249">
    <property type="entry name" value="Nucleic acid-binding proteins"/>
    <property type="match status" value="2"/>
</dbReference>
<protein>
    <recommendedName>
        <fullName evidence="7 8">Elongation factor P</fullName>
        <shortName evidence="7">EF-P</shortName>
    </recommendedName>
</protein>
<dbReference type="NCBIfam" id="TIGR00038">
    <property type="entry name" value="efp"/>
    <property type="match status" value="1"/>
</dbReference>
<dbReference type="PANTHER" id="PTHR30053">
    <property type="entry name" value="ELONGATION FACTOR P"/>
    <property type="match status" value="1"/>
</dbReference>
<feature type="domain" description="Translation elongation factor P/YeiP central" evidence="11">
    <location>
        <begin position="67"/>
        <end position="123"/>
    </location>
</feature>
<evidence type="ECO:0000256" key="8">
    <source>
        <dbReference type="NCBIfam" id="TIGR00038"/>
    </source>
</evidence>
<keyword evidence="5 7" id="KW-0251">Elongation factor</keyword>
<dbReference type="Pfam" id="PF01132">
    <property type="entry name" value="EFP"/>
    <property type="match status" value="1"/>
</dbReference>
<proteinExistence type="inferred from homology"/>
<evidence type="ECO:0000313" key="12">
    <source>
        <dbReference type="EMBL" id="QQA01612.1"/>
    </source>
</evidence>
<comment type="subcellular location">
    <subcellularLocation>
        <location evidence="1 7">Cytoplasm</location>
    </subcellularLocation>
</comment>
<dbReference type="PIRSF" id="PIRSF005901">
    <property type="entry name" value="EF-P"/>
    <property type="match status" value="1"/>
</dbReference>
<dbReference type="NCBIfam" id="NF001810">
    <property type="entry name" value="PRK00529.1"/>
    <property type="match status" value="1"/>
</dbReference>
<dbReference type="UniPathway" id="UPA00345"/>
<dbReference type="RefSeq" id="WP_177528523.1">
    <property type="nucleotide sequence ID" value="NZ_CBCSHE010000011.1"/>
</dbReference>
<dbReference type="SUPFAM" id="SSF50104">
    <property type="entry name" value="Translation proteins SH3-like domain"/>
    <property type="match status" value="1"/>
</dbReference>
<evidence type="ECO:0000256" key="2">
    <source>
        <dbReference type="ARBA" id="ARBA00004815"/>
    </source>
</evidence>
<comment type="function">
    <text evidence="7">Involved in peptide bond synthesis. Stimulates efficient translation and peptide-bond synthesis on native or reconstituted 70S ribosomes in vitro. Probably functions indirectly by altering the affinity of the ribosome for aminoacyl-tRNA, thus increasing their reactivity as acceptors for peptidyl transferase.</text>
</comment>
<dbReference type="AlphaFoldDB" id="A0A7T3RED9"/>
<dbReference type="InterPro" id="IPR015365">
    <property type="entry name" value="Elong-fact-P_C"/>
</dbReference>
<dbReference type="KEGG" id="tper:IWA51_03085"/>
<evidence type="ECO:0000256" key="3">
    <source>
        <dbReference type="ARBA" id="ARBA00009479"/>
    </source>
</evidence>